<feature type="region of interest" description="Disordered" evidence="1">
    <location>
        <begin position="266"/>
        <end position="317"/>
    </location>
</feature>
<organism evidence="2 3">
    <name type="scientific">Panagrolaimus davidi</name>
    <dbReference type="NCBI Taxonomy" id="227884"/>
    <lineage>
        <taxon>Eukaryota</taxon>
        <taxon>Metazoa</taxon>
        <taxon>Ecdysozoa</taxon>
        <taxon>Nematoda</taxon>
        <taxon>Chromadorea</taxon>
        <taxon>Rhabditida</taxon>
        <taxon>Tylenchina</taxon>
        <taxon>Panagrolaimomorpha</taxon>
        <taxon>Panagrolaimoidea</taxon>
        <taxon>Panagrolaimidae</taxon>
        <taxon>Panagrolaimus</taxon>
    </lineage>
</organism>
<feature type="compositionally biased region" description="Pro residues" evidence="1">
    <location>
        <begin position="93"/>
        <end position="107"/>
    </location>
</feature>
<evidence type="ECO:0000313" key="3">
    <source>
        <dbReference type="WBParaSite" id="PDA_v2.g8572.t1"/>
    </source>
</evidence>
<dbReference type="AlphaFoldDB" id="A0A914R235"/>
<feature type="region of interest" description="Disordered" evidence="1">
    <location>
        <begin position="438"/>
        <end position="510"/>
    </location>
</feature>
<protein>
    <submittedName>
        <fullName evidence="3">Uncharacterized protein</fullName>
    </submittedName>
</protein>
<evidence type="ECO:0000256" key="1">
    <source>
        <dbReference type="SAM" id="MobiDB-lite"/>
    </source>
</evidence>
<feature type="compositionally biased region" description="Polar residues" evidence="1">
    <location>
        <begin position="492"/>
        <end position="510"/>
    </location>
</feature>
<feature type="region of interest" description="Disordered" evidence="1">
    <location>
        <begin position="148"/>
        <end position="178"/>
    </location>
</feature>
<keyword evidence="2" id="KW-1185">Reference proteome</keyword>
<sequence>MHTSSKTSPPANNNVGHTLPAYLSSAAGPSRVQKRTPDHGVQAADKRSPNNYSKSPIEAPKIRRDPDRPYNYGSSSNNQKPIRRTPPVLHRTLPPPLREPVKPQPMKPHPVKAYGGFARPYNLPPKQIPVALEPLPPIIQDLNQLHINSSPPIESNRTQPLHEPVEPQPKAPPKKYGGFALPHNLPRHVPDVAALEAFQNEREDPVTVRREVMNRSDNHQQNHQQNLPHQSPAPPLPPHRNSNLHHPAEHTYRNDLHQIPENFHQHDATRQPPRNRNVSQNSQSNHSQAVQHVNGTHPPPVQSNANNYNGYNNNRQHFADDYTHSYQSHNNFFDDHRDAYHHQPRYSPRITLEKWEGEAEVHHQNRSSHPPSVKQPPPLPEHEQNYYNNYHQPQHHQQPQYLQDSLNDFAIPSHRDGFRSIDFEQRQQNYFEQHHQQNNNPIHENSYRNNPQEFDRFNNQSPYQPQPSRPYSAIPHSNPFPNHCSGRATAIPNGQQRINPASRTQSHTTPQNEVNRIIYIIREMVDVEGRCDVRHISRVLSAAGIADHPSNIRGLNIRTWIEFVNIYFRDVYEYYETAQGNFISYPRQN</sequence>
<dbReference type="WBParaSite" id="PDA_v2.g8572.t1">
    <property type="protein sequence ID" value="PDA_v2.g8572.t1"/>
    <property type="gene ID" value="PDA_v2.g8572"/>
</dbReference>
<feature type="region of interest" description="Disordered" evidence="1">
    <location>
        <begin position="1"/>
        <end position="107"/>
    </location>
</feature>
<reference evidence="3" key="1">
    <citation type="submission" date="2022-11" db="UniProtKB">
        <authorList>
            <consortium name="WormBaseParasite"/>
        </authorList>
    </citation>
    <scope>IDENTIFICATION</scope>
</reference>
<proteinExistence type="predicted"/>
<feature type="compositionally biased region" description="Polar residues" evidence="1">
    <location>
        <begin position="438"/>
        <end position="452"/>
    </location>
</feature>
<name>A0A914R235_9BILA</name>
<feature type="region of interest" description="Disordered" evidence="1">
    <location>
        <begin position="357"/>
        <end position="386"/>
    </location>
</feature>
<dbReference type="Proteomes" id="UP000887578">
    <property type="component" value="Unplaced"/>
</dbReference>
<feature type="region of interest" description="Disordered" evidence="1">
    <location>
        <begin position="218"/>
        <end position="247"/>
    </location>
</feature>
<feature type="compositionally biased region" description="Low complexity" evidence="1">
    <location>
        <begin position="304"/>
        <end position="314"/>
    </location>
</feature>
<feature type="compositionally biased region" description="Polar residues" evidence="1">
    <location>
        <begin position="148"/>
        <end position="159"/>
    </location>
</feature>
<evidence type="ECO:0000313" key="2">
    <source>
        <dbReference type="Proteomes" id="UP000887578"/>
    </source>
</evidence>
<feature type="compositionally biased region" description="Polar residues" evidence="1">
    <location>
        <begin position="1"/>
        <end position="16"/>
    </location>
</feature>
<accession>A0A914R235</accession>
<feature type="compositionally biased region" description="Low complexity" evidence="1">
    <location>
        <begin position="221"/>
        <end position="230"/>
    </location>
</feature>
<feature type="compositionally biased region" description="Low complexity" evidence="1">
    <location>
        <begin position="274"/>
        <end position="293"/>
    </location>
</feature>